<dbReference type="AlphaFoldDB" id="A0A5M6DLR3"/>
<feature type="transmembrane region" description="Helical" evidence="1">
    <location>
        <begin position="54"/>
        <end position="76"/>
    </location>
</feature>
<dbReference type="EMBL" id="VWOX01000001">
    <property type="protein sequence ID" value="KAA5547070.1"/>
    <property type="molecule type" value="Genomic_DNA"/>
</dbReference>
<accession>A0A5M6DLR3</accession>
<sequence>MAAKTWESDFRYPAMQASVRKFRDDFPDDLFATEESFCVPVGDRPVRGWTPGKTMLVALVLGFALLGGGVAILSFVDEEADDISATLLTLLAVTSSLSGIAMFFLPLLLDRYLVAWCIGWRGKELLDQPDGDVFAAEVSDTDRTRMKIQIDGDDYVLVRMDETQGRLWIEGVSARYQVQRRDVLAIEPFQFMNYLGAELEYRIDDETSLRIAIARVSMLWEVTNQLPFLAFLRKRIPNRPLRYLQTWWTGVEEAELVVDGAS</sequence>
<protein>
    <submittedName>
        <fullName evidence="2">Uncharacterized protein</fullName>
    </submittedName>
</protein>
<evidence type="ECO:0000256" key="1">
    <source>
        <dbReference type="SAM" id="Phobius"/>
    </source>
</evidence>
<evidence type="ECO:0000313" key="2">
    <source>
        <dbReference type="EMBL" id="KAA5547070.1"/>
    </source>
</evidence>
<reference evidence="2 3" key="1">
    <citation type="submission" date="2019-08" db="EMBL/GenBank/DDBJ databases">
        <authorList>
            <person name="Dhanesh K."/>
            <person name="Kumar G."/>
            <person name="Sasikala C."/>
            <person name="Venkata Ramana C."/>
        </authorList>
    </citation>
    <scope>NUCLEOTIDE SEQUENCE [LARGE SCALE GENOMIC DNA]</scope>
    <source>
        <strain evidence="2 3">JC645</strain>
    </source>
</reference>
<comment type="caution">
    <text evidence="2">The sequence shown here is derived from an EMBL/GenBank/DDBJ whole genome shotgun (WGS) entry which is preliminary data.</text>
</comment>
<keyword evidence="1" id="KW-1133">Transmembrane helix</keyword>
<proteinExistence type="predicted"/>
<keyword evidence="3" id="KW-1185">Reference proteome</keyword>
<evidence type="ECO:0000313" key="3">
    <source>
        <dbReference type="Proteomes" id="UP000324479"/>
    </source>
</evidence>
<dbReference type="Proteomes" id="UP000324479">
    <property type="component" value="Unassembled WGS sequence"/>
</dbReference>
<name>A0A5M6DLR3_9BACT</name>
<dbReference type="RefSeq" id="WP_150074177.1">
    <property type="nucleotide sequence ID" value="NZ_VWOX01000001.1"/>
</dbReference>
<feature type="transmembrane region" description="Helical" evidence="1">
    <location>
        <begin position="88"/>
        <end position="109"/>
    </location>
</feature>
<organism evidence="2 3">
    <name type="scientific">Roseiconus nitratireducens</name>
    <dbReference type="NCBI Taxonomy" id="2605748"/>
    <lineage>
        <taxon>Bacteria</taxon>
        <taxon>Pseudomonadati</taxon>
        <taxon>Planctomycetota</taxon>
        <taxon>Planctomycetia</taxon>
        <taxon>Pirellulales</taxon>
        <taxon>Pirellulaceae</taxon>
        <taxon>Roseiconus</taxon>
    </lineage>
</organism>
<gene>
    <name evidence="2" type="ORF">FYK55_01230</name>
</gene>
<keyword evidence="1" id="KW-0472">Membrane</keyword>
<keyword evidence="1" id="KW-0812">Transmembrane</keyword>